<dbReference type="AlphaFoldDB" id="A0A0M6WX62"/>
<keyword evidence="7" id="KW-1185">Reference proteome</keyword>
<dbReference type="Gene3D" id="3.90.580.10">
    <property type="entry name" value="Zinc finger, CHC2-type domain"/>
    <property type="match status" value="1"/>
</dbReference>
<dbReference type="PANTHER" id="PTHR30313">
    <property type="entry name" value="DNA PRIMASE"/>
    <property type="match status" value="1"/>
</dbReference>
<dbReference type="GO" id="GO:0005737">
    <property type="term" value="C:cytoplasm"/>
    <property type="evidence" value="ECO:0007669"/>
    <property type="project" value="TreeGrafter"/>
</dbReference>
<keyword evidence="3" id="KW-0862">Zinc</keyword>
<dbReference type="SMART" id="SM00400">
    <property type="entry name" value="ZnF_CHCC"/>
    <property type="match status" value="1"/>
</dbReference>
<keyword evidence="2" id="KW-0863">Zinc-finger</keyword>
<dbReference type="PANTHER" id="PTHR30313:SF2">
    <property type="entry name" value="DNA PRIMASE"/>
    <property type="match status" value="1"/>
</dbReference>
<dbReference type="GO" id="GO:0003899">
    <property type="term" value="F:DNA-directed RNA polymerase activity"/>
    <property type="evidence" value="ECO:0007669"/>
    <property type="project" value="InterPro"/>
</dbReference>
<sequence>MNVFAVVKENVTARQVAMQYGIKINRSGLACCPFHKDKTPSMKIDKRYYCFGCGDTGDAIDFVAKYFGLAPKEAAMKIASDFGLNYDATNRAPPKKMAPKKTPEQILDEEQKQCFCVLSDYYHLLRKWKTEYAPKSMDEEWHPCFVEALQNISKVEYQLDTLLEKDIPDRASVVSDIGKGVKSIAGRIEEYRRSQGDAGEHRKGRSQENSR</sequence>
<feature type="region of interest" description="Disordered" evidence="4">
    <location>
        <begin position="188"/>
        <end position="211"/>
    </location>
</feature>
<dbReference type="SUPFAM" id="SSF57783">
    <property type="entry name" value="Zinc beta-ribbon"/>
    <property type="match status" value="1"/>
</dbReference>
<dbReference type="InterPro" id="IPR036977">
    <property type="entry name" value="DNA_primase_Znf_CHC2"/>
</dbReference>
<gene>
    <name evidence="6" type="ORF">RIL183_29071</name>
</gene>
<evidence type="ECO:0000256" key="3">
    <source>
        <dbReference type="ARBA" id="ARBA00022833"/>
    </source>
</evidence>
<dbReference type="EMBL" id="CVRS01000091">
    <property type="protein sequence ID" value="CRL41297.1"/>
    <property type="molecule type" value="Genomic_DNA"/>
</dbReference>
<name>A0A0M6WX62_9FIRM</name>
<feature type="domain" description="Zinc finger CHC2-type" evidence="5">
    <location>
        <begin position="29"/>
        <end position="79"/>
    </location>
</feature>
<evidence type="ECO:0000313" key="6">
    <source>
        <dbReference type="EMBL" id="CRL41297.1"/>
    </source>
</evidence>
<proteinExistence type="predicted"/>
<dbReference type="GO" id="GO:0006269">
    <property type="term" value="P:DNA replication, synthesis of primer"/>
    <property type="evidence" value="ECO:0007669"/>
    <property type="project" value="TreeGrafter"/>
</dbReference>
<dbReference type="Pfam" id="PF01807">
    <property type="entry name" value="Zn_ribbon_DnaG"/>
    <property type="match status" value="1"/>
</dbReference>
<accession>A0A0M6WX62</accession>
<dbReference type="InterPro" id="IPR002694">
    <property type="entry name" value="Znf_CHC2"/>
</dbReference>
<dbReference type="GO" id="GO:0003677">
    <property type="term" value="F:DNA binding"/>
    <property type="evidence" value="ECO:0007669"/>
    <property type="project" value="InterPro"/>
</dbReference>
<keyword evidence="1" id="KW-0479">Metal-binding</keyword>
<evidence type="ECO:0000256" key="4">
    <source>
        <dbReference type="SAM" id="MobiDB-lite"/>
    </source>
</evidence>
<evidence type="ECO:0000256" key="1">
    <source>
        <dbReference type="ARBA" id="ARBA00022723"/>
    </source>
</evidence>
<evidence type="ECO:0000313" key="7">
    <source>
        <dbReference type="Proteomes" id="UP000049828"/>
    </source>
</evidence>
<dbReference type="GO" id="GO:0008270">
    <property type="term" value="F:zinc ion binding"/>
    <property type="evidence" value="ECO:0007669"/>
    <property type="project" value="UniProtKB-KW"/>
</dbReference>
<organism evidence="6 7">
    <name type="scientific">Roseburia inulinivorans</name>
    <dbReference type="NCBI Taxonomy" id="360807"/>
    <lineage>
        <taxon>Bacteria</taxon>
        <taxon>Bacillati</taxon>
        <taxon>Bacillota</taxon>
        <taxon>Clostridia</taxon>
        <taxon>Lachnospirales</taxon>
        <taxon>Lachnospiraceae</taxon>
        <taxon>Roseburia</taxon>
    </lineage>
</organism>
<dbReference type="OrthoDB" id="9773296at2"/>
<reference evidence="7" key="1">
    <citation type="submission" date="2015-05" db="EMBL/GenBank/DDBJ databases">
        <authorList>
            <consortium name="Pathogen Informatics"/>
        </authorList>
    </citation>
    <scope>NUCLEOTIDE SEQUENCE [LARGE SCALE GENOMIC DNA]</scope>
    <source>
        <strain evidence="7">L1-83</strain>
    </source>
</reference>
<dbReference type="Proteomes" id="UP000049828">
    <property type="component" value="Unassembled WGS sequence"/>
</dbReference>
<evidence type="ECO:0000256" key="2">
    <source>
        <dbReference type="ARBA" id="ARBA00022771"/>
    </source>
</evidence>
<dbReference type="RefSeq" id="WP_004853608.1">
    <property type="nucleotide sequence ID" value="NZ_CVRS01000091.1"/>
</dbReference>
<protein>
    <submittedName>
        <fullName evidence="6">DNA primase</fullName>
    </submittedName>
</protein>
<evidence type="ECO:0000259" key="5">
    <source>
        <dbReference type="SMART" id="SM00400"/>
    </source>
</evidence>
<dbReference type="GeneID" id="86990214"/>
<dbReference type="InterPro" id="IPR050219">
    <property type="entry name" value="DnaG_primase"/>
</dbReference>